<dbReference type="OrthoDB" id="43195at2"/>
<keyword evidence="3" id="KW-0804">Transcription</keyword>
<dbReference type="SUPFAM" id="SSF47413">
    <property type="entry name" value="lambda repressor-like DNA-binding domains"/>
    <property type="match status" value="1"/>
</dbReference>
<keyword evidence="6" id="KW-1185">Reference proteome</keyword>
<dbReference type="Proteomes" id="UP000183995">
    <property type="component" value="Unassembled WGS sequence"/>
</dbReference>
<dbReference type="Gene3D" id="1.10.260.40">
    <property type="entry name" value="lambda repressor-like DNA-binding domains"/>
    <property type="match status" value="1"/>
</dbReference>
<dbReference type="CDD" id="cd06277">
    <property type="entry name" value="PBP1_LacI-like"/>
    <property type="match status" value="1"/>
</dbReference>
<keyword evidence="2" id="KW-0238">DNA-binding</keyword>
<dbReference type="SMART" id="SM00354">
    <property type="entry name" value="HTH_LACI"/>
    <property type="match status" value="1"/>
</dbReference>
<dbReference type="EMBL" id="FQXV01000006">
    <property type="protein sequence ID" value="SHI04243.1"/>
    <property type="molecule type" value="Genomic_DNA"/>
</dbReference>
<gene>
    <name evidence="5" type="ORF">SAMN02745823_02104</name>
</gene>
<dbReference type="InterPro" id="IPR010982">
    <property type="entry name" value="Lambda_DNA-bd_dom_sf"/>
</dbReference>
<dbReference type="PROSITE" id="PS50932">
    <property type="entry name" value="HTH_LACI_2"/>
    <property type="match status" value="1"/>
</dbReference>
<keyword evidence="1" id="KW-0805">Transcription regulation</keyword>
<evidence type="ECO:0000256" key="1">
    <source>
        <dbReference type="ARBA" id="ARBA00023015"/>
    </source>
</evidence>
<reference evidence="5 6" key="1">
    <citation type="submission" date="2016-11" db="EMBL/GenBank/DDBJ databases">
        <authorList>
            <person name="Jaros S."/>
            <person name="Januszkiewicz K."/>
            <person name="Wedrychowicz H."/>
        </authorList>
    </citation>
    <scope>NUCLEOTIDE SEQUENCE [LARGE SCALE GENOMIC DNA]</scope>
    <source>
        <strain evidence="5 6">DSM 10068</strain>
    </source>
</reference>
<dbReference type="Pfam" id="PF00356">
    <property type="entry name" value="LacI"/>
    <property type="match status" value="1"/>
</dbReference>
<evidence type="ECO:0000256" key="3">
    <source>
        <dbReference type="ARBA" id="ARBA00023163"/>
    </source>
</evidence>
<sequence>MNENALSLKEIAQTLGVSTSTVSIVLHGRSGVSVATRERVSQLLKTHGYLDRPAVSRSNGLYLFRYSTIGYGSDKNDGFVTSIIDAIGREAREKDYSVSITACHEGEFLKELNMLDENPMEGIILLGSELPLVYENYFADRSTPVVIVDSQMPYCPIDSVALNNEYCVFLALKHLHSLGHRRVGLIHSCLETANSRERFQGFRNSVEKTGLSADPNLIFTVGPSMDDCSQDIGTYISIGRPLPTAFLAESDALAIGCMKALRAYGYRVPEDISIIGFDDIPFSRMVDPMLTTIRVPAEHMGKCAVNLLYNRIKDPSTPLTRQLVCGELILRGSTVPVSAKALVSSSVCPSAALALTEAAAPSI</sequence>
<dbReference type="CDD" id="cd01392">
    <property type="entry name" value="HTH_LacI"/>
    <property type="match status" value="1"/>
</dbReference>
<evidence type="ECO:0000313" key="5">
    <source>
        <dbReference type="EMBL" id="SHI04243.1"/>
    </source>
</evidence>
<dbReference type="GO" id="GO:0000976">
    <property type="term" value="F:transcription cis-regulatory region binding"/>
    <property type="evidence" value="ECO:0007669"/>
    <property type="project" value="TreeGrafter"/>
</dbReference>
<dbReference type="InterPro" id="IPR000843">
    <property type="entry name" value="HTH_LacI"/>
</dbReference>
<protein>
    <submittedName>
        <fullName evidence="5">LacI family transcriptional regulator</fullName>
    </submittedName>
</protein>
<feature type="domain" description="HTH lacI-type" evidence="4">
    <location>
        <begin position="6"/>
        <end position="49"/>
    </location>
</feature>
<dbReference type="InterPro" id="IPR046335">
    <property type="entry name" value="LacI/GalR-like_sensor"/>
</dbReference>
<dbReference type="PANTHER" id="PTHR30146:SF109">
    <property type="entry name" value="HTH-TYPE TRANSCRIPTIONAL REGULATOR GALS"/>
    <property type="match status" value="1"/>
</dbReference>
<dbReference type="PANTHER" id="PTHR30146">
    <property type="entry name" value="LACI-RELATED TRANSCRIPTIONAL REPRESSOR"/>
    <property type="match status" value="1"/>
</dbReference>
<dbReference type="Pfam" id="PF13377">
    <property type="entry name" value="Peripla_BP_3"/>
    <property type="match status" value="1"/>
</dbReference>
<dbReference type="RefSeq" id="WP_073078569.1">
    <property type="nucleotide sequence ID" value="NZ_FQXV01000006.1"/>
</dbReference>
<organism evidence="5 6">
    <name type="scientific">Sporobacter termitidis DSM 10068</name>
    <dbReference type="NCBI Taxonomy" id="1123282"/>
    <lineage>
        <taxon>Bacteria</taxon>
        <taxon>Bacillati</taxon>
        <taxon>Bacillota</taxon>
        <taxon>Clostridia</taxon>
        <taxon>Eubacteriales</taxon>
        <taxon>Oscillospiraceae</taxon>
        <taxon>Sporobacter</taxon>
    </lineage>
</organism>
<dbReference type="AlphaFoldDB" id="A0A1M5XYB8"/>
<dbReference type="GO" id="GO:0003700">
    <property type="term" value="F:DNA-binding transcription factor activity"/>
    <property type="evidence" value="ECO:0007669"/>
    <property type="project" value="TreeGrafter"/>
</dbReference>
<proteinExistence type="predicted"/>
<dbReference type="SUPFAM" id="SSF53822">
    <property type="entry name" value="Periplasmic binding protein-like I"/>
    <property type="match status" value="1"/>
</dbReference>
<dbReference type="InterPro" id="IPR028082">
    <property type="entry name" value="Peripla_BP_I"/>
</dbReference>
<evidence type="ECO:0000313" key="6">
    <source>
        <dbReference type="Proteomes" id="UP000183995"/>
    </source>
</evidence>
<name>A0A1M5XYB8_9FIRM</name>
<evidence type="ECO:0000256" key="2">
    <source>
        <dbReference type="ARBA" id="ARBA00023125"/>
    </source>
</evidence>
<accession>A0A1M5XYB8</accession>
<dbReference type="STRING" id="1123282.SAMN02745823_02104"/>
<dbReference type="Gene3D" id="3.40.50.2300">
    <property type="match status" value="2"/>
</dbReference>
<evidence type="ECO:0000259" key="4">
    <source>
        <dbReference type="PROSITE" id="PS50932"/>
    </source>
</evidence>